<evidence type="ECO:0000256" key="2">
    <source>
        <dbReference type="ARBA" id="ARBA00022475"/>
    </source>
</evidence>
<protein>
    <submittedName>
        <fullName evidence="13">OPRK1 protein</fullName>
    </submittedName>
</protein>
<evidence type="ECO:0000256" key="11">
    <source>
        <dbReference type="SAM" id="Phobius"/>
    </source>
</evidence>
<keyword evidence="8 9" id="KW-0807">Transducer</keyword>
<dbReference type="SUPFAM" id="SSF81321">
    <property type="entry name" value="Family A G protein-coupled receptor-like"/>
    <property type="match status" value="1"/>
</dbReference>
<evidence type="ECO:0000256" key="8">
    <source>
        <dbReference type="ARBA" id="ARBA00023224"/>
    </source>
</evidence>
<dbReference type="GO" id="GO:0004930">
    <property type="term" value="F:G protein-coupled receptor activity"/>
    <property type="evidence" value="ECO:0007669"/>
    <property type="project" value="UniProtKB-KW"/>
</dbReference>
<evidence type="ECO:0000256" key="7">
    <source>
        <dbReference type="ARBA" id="ARBA00023170"/>
    </source>
</evidence>
<feature type="region of interest" description="Disordered" evidence="10">
    <location>
        <begin position="1"/>
        <end position="30"/>
    </location>
</feature>
<dbReference type="Proteomes" id="UP000838412">
    <property type="component" value="Chromosome 2"/>
</dbReference>
<proteinExistence type="inferred from homology"/>
<evidence type="ECO:0000256" key="9">
    <source>
        <dbReference type="RuleBase" id="RU000688"/>
    </source>
</evidence>
<dbReference type="InterPro" id="IPR000276">
    <property type="entry name" value="GPCR_Rhodpsn"/>
</dbReference>
<dbReference type="OrthoDB" id="10056848at2759"/>
<accession>A0A8J9ZMI0</accession>
<reference evidence="13" key="1">
    <citation type="submission" date="2022-01" db="EMBL/GenBank/DDBJ databases">
        <authorList>
            <person name="Braso-Vives M."/>
        </authorList>
    </citation>
    <scope>NUCLEOTIDE SEQUENCE</scope>
</reference>
<organism evidence="13 14">
    <name type="scientific">Branchiostoma lanceolatum</name>
    <name type="common">Common lancelet</name>
    <name type="synonym">Amphioxus lanceolatum</name>
    <dbReference type="NCBI Taxonomy" id="7740"/>
    <lineage>
        <taxon>Eukaryota</taxon>
        <taxon>Metazoa</taxon>
        <taxon>Chordata</taxon>
        <taxon>Cephalochordata</taxon>
        <taxon>Leptocardii</taxon>
        <taxon>Amphioxiformes</taxon>
        <taxon>Branchiostomatidae</taxon>
        <taxon>Branchiostoma</taxon>
    </lineage>
</organism>
<sequence>MDAEPHEHAKVDEAWQRERKGRHPEHSFPSYRVEALNERSIQRNQQQINKSNSSVSDMNFSNELFETDPFAEDFLNESFTTNASGPDVLNKSCTTKASSPVFPPATSPAQPAVIITVAVLAIVGNLLVIAVTTRRRTFPSASRLFIFSMAWSDLILGLTFAFFVAPAGAGEWVYSDTAARACAVIAETSLALSWSALAGLNLDRHYALMNDGAGVSPKKAGIFLVSAWVGIYACNNRQTTPNNSSKTTPNNNPKTTPSNNHKTTPSNNTKTTTAIVRTLRGRVDVDDQQNIQMSSL</sequence>
<evidence type="ECO:0000256" key="1">
    <source>
        <dbReference type="ARBA" id="ARBA00004651"/>
    </source>
</evidence>
<keyword evidence="2" id="KW-1003">Cell membrane</keyword>
<dbReference type="PRINTS" id="PR00237">
    <property type="entry name" value="GPCRRHODOPSN"/>
</dbReference>
<feature type="domain" description="G-protein coupled receptors family 1 profile" evidence="12">
    <location>
        <begin position="124"/>
        <end position="229"/>
    </location>
</feature>
<dbReference type="AlphaFoldDB" id="A0A8J9ZMI0"/>
<comment type="similarity">
    <text evidence="9">Belongs to the G-protein coupled receptor 1 family.</text>
</comment>
<feature type="transmembrane region" description="Helical" evidence="11">
    <location>
        <begin position="144"/>
        <end position="165"/>
    </location>
</feature>
<comment type="subcellular location">
    <subcellularLocation>
        <location evidence="1">Cell membrane</location>
        <topology evidence="1">Multi-pass membrane protein</topology>
    </subcellularLocation>
</comment>
<gene>
    <name evidence="13" type="primary">OPRK1</name>
    <name evidence="13" type="ORF">BLAG_LOCUS14587</name>
</gene>
<name>A0A8J9ZMI0_BRALA</name>
<evidence type="ECO:0000313" key="13">
    <source>
        <dbReference type="EMBL" id="CAH1255607.1"/>
    </source>
</evidence>
<keyword evidence="6 11" id="KW-0472">Membrane</keyword>
<keyword evidence="3 9" id="KW-0812">Transmembrane</keyword>
<feature type="transmembrane region" description="Helical" evidence="11">
    <location>
        <begin position="112"/>
        <end position="132"/>
    </location>
</feature>
<feature type="compositionally biased region" description="Basic and acidic residues" evidence="10">
    <location>
        <begin position="1"/>
        <end position="18"/>
    </location>
</feature>
<dbReference type="PROSITE" id="PS50262">
    <property type="entry name" value="G_PROTEIN_RECEP_F1_2"/>
    <property type="match status" value="1"/>
</dbReference>
<keyword evidence="7 9" id="KW-0675">Receptor</keyword>
<evidence type="ECO:0000313" key="14">
    <source>
        <dbReference type="Proteomes" id="UP000838412"/>
    </source>
</evidence>
<keyword evidence="14" id="KW-1185">Reference proteome</keyword>
<dbReference type="GO" id="GO:0005886">
    <property type="term" value="C:plasma membrane"/>
    <property type="evidence" value="ECO:0007669"/>
    <property type="project" value="UniProtKB-SubCell"/>
</dbReference>
<evidence type="ECO:0000256" key="5">
    <source>
        <dbReference type="ARBA" id="ARBA00023040"/>
    </source>
</evidence>
<dbReference type="PANTHER" id="PTHR24245:SF0">
    <property type="entry name" value="G-PROTEIN COUPLED RECEPTORS FAMILY 1 PROFILE DOMAIN-CONTAINING PROTEIN"/>
    <property type="match status" value="1"/>
</dbReference>
<dbReference type="PANTHER" id="PTHR24245">
    <property type="entry name" value="G-PROTEIN COUPLED RECEPTOR"/>
    <property type="match status" value="1"/>
</dbReference>
<dbReference type="EMBL" id="OV696687">
    <property type="protein sequence ID" value="CAH1255607.1"/>
    <property type="molecule type" value="Genomic_DNA"/>
</dbReference>
<dbReference type="CDD" id="cd00637">
    <property type="entry name" value="7tm_classA_rhodopsin-like"/>
    <property type="match status" value="1"/>
</dbReference>
<keyword evidence="5 9" id="KW-0297">G-protein coupled receptor</keyword>
<dbReference type="Gene3D" id="1.20.1070.10">
    <property type="entry name" value="Rhodopsin 7-helix transmembrane proteins"/>
    <property type="match status" value="1"/>
</dbReference>
<evidence type="ECO:0000256" key="10">
    <source>
        <dbReference type="SAM" id="MobiDB-lite"/>
    </source>
</evidence>
<dbReference type="InterPro" id="IPR051880">
    <property type="entry name" value="GPC_Orphan_Receptors"/>
</dbReference>
<feature type="region of interest" description="Disordered" evidence="10">
    <location>
        <begin position="239"/>
        <end position="273"/>
    </location>
</feature>
<dbReference type="InterPro" id="IPR017452">
    <property type="entry name" value="GPCR_Rhodpsn_7TM"/>
</dbReference>
<dbReference type="PROSITE" id="PS00237">
    <property type="entry name" value="G_PROTEIN_RECEP_F1_1"/>
    <property type="match status" value="1"/>
</dbReference>
<evidence type="ECO:0000256" key="4">
    <source>
        <dbReference type="ARBA" id="ARBA00022989"/>
    </source>
</evidence>
<evidence type="ECO:0000256" key="6">
    <source>
        <dbReference type="ARBA" id="ARBA00023136"/>
    </source>
</evidence>
<keyword evidence="4 11" id="KW-1133">Transmembrane helix</keyword>
<evidence type="ECO:0000256" key="3">
    <source>
        <dbReference type="ARBA" id="ARBA00022692"/>
    </source>
</evidence>
<evidence type="ECO:0000259" key="12">
    <source>
        <dbReference type="PROSITE" id="PS50262"/>
    </source>
</evidence>
<dbReference type="Pfam" id="PF00001">
    <property type="entry name" value="7tm_1"/>
    <property type="match status" value="1"/>
</dbReference>